<feature type="transmembrane region" description="Helical" evidence="1">
    <location>
        <begin position="7"/>
        <end position="30"/>
    </location>
</feature>
<evidence type="ECO:0000313" key="3">
    <source>
        <dbReference type="Proteomes" id="UP000316313"/>
    </source>
</evidence>
<sequence length="520" mass="58042">MKSLNKHLLLFISLALIYLLIAFYVCSLWPKTSDQASYFLAGMDFLHGNWRLKNWVLTPPDFWTSDIPLSAFLGAVWHLAGHPSASPVLLMLQPAILWTGLICSAFYLVFQRLKNTKHKTGAVLILLCALAFPLMHAPMAYFITLSAIHIGSLIYGLWAIHHTDRFLKDHQHKSLLFAAILLCLGSIGDPLFVITTGGAVLLFSIISKYSPLYLRVQLVFAAILSILTAKIILWTNIHTGGFHTEILETRFATWDQLNTNLSISLRCILLVFGADPSGHSLSSSTPELLRLILTLFIIIALFSAVKITRKHKQHNDTFCVLLGLTALLNFVALTVSNRIALDGNPIAVARYLFPLWVSTSCIAALYWNHNRKIAFLAGIALFSTLWADIRDLPAHSTGILTTEDNQLLSRLEKDAPSFGIGSWWSSVNLEVASLGKVHIYPGMQQSDGSIMPFVHIRKNMDWASLKGQNFFVLIPHPTETFTEKAALKTFGAPTQTIIEGRYTILIYRTDHLFVGHPDRT</sequence>
<feature type="transmembrane region" description="Helical" evidence="1">
    <location>
        <begin position="122"/>
        <end position="155"/>
    </location>
</feature>
<keyword evidence="3" id="KW-1185">Reference proteome</keyword>
<feature type="transmembrane region" description="Helical" evidence="1">
    <location>
        <begin position="288"/>
        <end position="305"/>
    </location>
</feature>
<keyword evidence="1" id="KW-0812">Transmembrane</keyword>
<organism evidence="2 3">
    <name type="scientific">Swingsia samuiensis</name>
    <dbReference type="NCBI Taxonomy" id="1293412"/>
    <lineage>
        <taxon>Bacteria</taxon>
        <taxon>Pseudomonadati</taxon>
        <taxon>Pseudomonadota</taxon>
        <taxon>Alphaproteobacteria</taxon>
        <taxon>Acetobacterales</taxon>
        <taxon>Acetobacteraceae</taxon>
        <taxon>Swingsia</taxon>
    </lineage>
</organism>
<feature type="transmembrane region" description="Helical" evidence="1">
    <location>
        <begin position="88"/>
        <end position="110"/>
    </location>
</feature>
<keyword evidence="1" id="KW-1133">Transmembrane helix</keyword>
<keyword evidence="1" id="KW-0472">Membrane</keyword>
<feature type="transmembrane region" description="Helical" evidence="1">
    <location>
        <begin position="218"/>
        <end position="237"/>
    </location>
</feature>
<evidence type="ECO:0000313" key="2">
    <source>
        <dbReference type="EMBL" id="QDH16139.1"/>
    </source>
</evidence>
<dbReference type="Proteomes" id="UP000316313">
    <property type="component" value="Chromosome"/>
</dbReference>
<dbReference type="AlphaFoldDB" id="A0A4Y6UF17"/>
<protein>
    <recommendedName>
        <fullName evidence="4">Glycosyltransferase RgtA/B/C/D-like domain-containing protein</fullName>
    </recommendedName>
</protein>
<evidence type="ECO:0008006" key="4">
    <source>
        <dbReference type="Google" id="ProtNLM"/>
    </source>
</evidence>
<name>A0A4Y6UF17_9PROT</name>
<feature type="transmembrane region" description="Helical" evidence="1">
    <location>
        <begin position="317"/>
        <end position="336"/>
    </location>
</feature>
<dbReference type="RefSeq" id="WP_141458804.1">
    <property type="nucleotide sequence ID" value="NZ_CP038141.1"/>
</dbReference>
<evidence type="ECO:0000256" key="1">
    <source>
        <dbReference type="SAM" id="Phobius"/>
    </source>
</evidence>
<dbReference type="EMBL" id="CP038141">
    <property type="protein sequence ID" value="QDH16139.1"/>
    <property type="molecule type" value="Genomic_DNA"/>
</dbReference>
<feature type="transmembrane region" description="Helical" evidence="1">
    <location>
        <begin position="175"/>
        <end position="206"/>
    </location>
</feature>
<feature type="transmembrane region" description="Helical" evidence="1">
    <location>
        <begin position="348"/>
        <end position="366"/>
    </location>
</feature>
<proteinExistence type="predicted"/>
<gene>
    <name evidence="2" type="ORF">E3D00_00045</name>
</gene>
<dbReference type="OrthoDB" id="7282477at2"/>
<reference evidence="2 3" key="1">
    <citation type="submission" date="2019-03" db="EMBL/GenBank/DDBJ databases">
        <title>The complete genome sequence of Swingsia samuiensis NBRC107927(T).</title>
        <authorList>
            <person name="Chua K.-O."/>
            <person name="Chan K.-G."/>
            <person name="See-Too W.-S."/>
        </authorList>
    </citation>
    <scope>NUCLEOTIDE SEQUENCE [LARGE SCALE GENOMIC DNA]</scope>
    <source>
        <strain evidence="2 3">AH83</strain>
    </source>
</reference>
<accession>A0A4Y6UF17</accession>
<dbReference type="KEGG" id="ssam:E3D00_00045"/>